<dbReference type="InterPro" id="IPR009288">
    <property type="entry name" value="AIG2-like_dom"/>
</dbReference>
<dbReference type="SUPFAM" id="SSF110857">
    <property type="entry name" value="Gamma-glutamyl cyclotransferase-like"/>
    <property type="match status" value="1"/>
</dbReference>
<reference evidence="5 6" key="1">
    <citation type="submission" date="2024-06" db="EMBL/GenBank/DDBJ databases">
        <title>Complete genome of Phlyctema vagabunda strain 19-DSS-EL-015.</title>
        <authorList>
            <person name="Fiorenzani C."/>
        </authorList>
    </citation>
    <scope>NUCLEOTIDE SEQUENCE [LARGE SCALE GENOMIC DNA]</scope>
    <source>
        <strain evidence="5 6">19-DSS-EL-015</strain>
    </source>
</reference>
<evidence type="ECO:0000256" key="2">
    <source>
        <dbReference type="ARBA" id="ARBA00023239"/>
    </source>
</evidence>
<evidence type="ECO:0000259" key="4">
    <source>
        <dbReference type="Pfam" id="PF06094"/>
    </source>
</evidence>
<dbReference type="InterPro" id="IPR013024">
    <property type="entry name" value="GGCT-like"/>
</dbReference>
<keyword evidence="6" id="KW-1185">Reference proteome</keyword>
<dbReference type="Gene3D" id="3.10.490.10">
    <property type="entry name" value="Gamma-glutamyl cyclotransferase-like"/>
    <property type="match status" value="1"/>
</dbReference>
<proteinExistence type="predicted"/>
<feature type="region of interest" description="Disordered" evidence="3">
    <location>
        <begin position="132"/>
        <end position="184"/>
    </location>
</feature>
<feature type="domain" description="Gamma-glutamylcyclotransferase AIG2-like" evidence="4">
    <location>
        <begin position="17"/>
        <end position="103"/>
    </location>
</feature>
<evidence type="ECO:0000313" key="6">
    <source>
        <dbReference type="Proteomes" id="UP001629113"/>
    </source>
</evidence>
<organism evidence="5 6">
    <name type="scientific">Phlyctema vagabunda</name>
    <dbReference type="NCBI Taxonomy" id="108571"/>
    <lineage>
        <taxon>Eukaryota</taxon>
        <taxon>Fungi</taxon>
        <taxon>Dikarya</taxon>
        <taxon>Ascomycota</taxon>
        <taxon>Pezizomycotina</taxon>
        <taxon>Leotiomycetes</taxon>
        <taxon>Helotiales</taxon>
        <taxon>Dermateaceae</taxon>
        <taxon>Phlyctema</taxon>
    </lineage>
</organism>
<evidence type="ECO:0000256" key="1">
    <source>
        <dbReference type="ARBA" id="ARBA00012346"/>
    </source>
</evidence>
<dbReference type="InterPro" id="IPR017939">
    <property type="entry name" value="G-Glutamylcylcotransferase"/>
</dbReference>
<name>A0ABR4P835_9HELO</name>
<protein>
    <recommendedName>
        <fullName evidence="1">gamma-glutamylcyclotransferase</fullName>
        <ecNumber evidence="1">4.3.2.9</ecNumber>
    </recommendedName>
</protein>
<evidence type="ECO:0000256" key="3">
    <source>
        <dbReference type="SAM" id="MobiDB-lite"/>
    </source>
</evidence>
<dbReference type="Proteomes" id="UP001629113">
    <property type="component" value="Unassembled WGS sequence"/>
</dbReference>
<dbReference type="CDD" id="cd06661">
    <property type="entry name" value="GGCT_like"/>
    <property type="match status" value="1"/>
</dbReference>
<comment type="caution">
    <text evidence="5">The sequence shown here is derived from an EMBL/GenBank/DDBJ whole genome shotgun (WGS) entry which is preliminary data.</text>
</comment>
<dbReference type="EC" id="4.3.2.9" evidence="1"/>
<keyword evidence="2" id="KW-0456">Lyase</keyword>
<dbReference type="Pfam" id="PF06094">
    <property type="entry name" value="GGACT"/>
    <property type="match status" value="1"/>
</dbReference>
<accession>A0ABR4P835</accession>
<dbReference type="PANTHER" id="PTHR12935:SF0">
    <property type="entry name" value="GAMMA-GLUTAMYLCYCLOTRANSFERASE"/>
    <property type="match status" value="1"/>
</dbReference>
<sequence length="244" mass="27163">MLHSQSSSVAPMPETMYFAYGSNLGFEQMALRCPSSVFLGRARLHGYEFQINERGYANVIPSRETASFVEGLCYRLSPTDERSLDRSEGVPTAYEKKLLELEFWCADADLIGRTVTNIVACEKYQDESALQAGDLQRGLSRDDTSRNQDGLPPRATPPVETQMKHEESTAGPGNSEGRENTAGVPKGQSVVALVYLSTRFTENGIPWDEYIGRMTTGFDRAVKLGVSHTYVRNCAEAFWPKDRD</sequence>
<dbReference type="InterPro" id="IPR036568">
    <property type="entry name" value="GGCT-like_sf"/>
</dbReference>
<dbReference type="PANTHER" id="PTHR12935">
    <property type="entry name" value="GAMMA-GLUTAMYLCYCLOTRANSFERASE"/>
    <property type="match status" value="1"/>
</dbReference>
<evidence type="ECO:0000313" key="5">
    <source>
        <dbReference type="EMBL" id="KAL3419332.1"/>
    </source>
</evidence>
<dbReference type="EMBL" id="JBFCZG010000008">
    <property type="protein sequence ID" value="KAL3419332.1"/>
    <property type="molecule type" value="Genomic_DNA"/>
</dbReference>
<gene>
    <name evidence="5" type="ORF">PVAG01_09554</name>
</gene>